<dbReference type="FunFam" id="2.30.29.30:FF:000023">
    <property type="entry name" value="Kinesin family member 1B"/>
    <property type="match status" value="1"/>
</dbReference>
<dbReference type="GO" id="GO:0005874">
    <property type="term" value="C:microtubule"/>
    <property type="evidence" value="ECO:0007669"/>
    <property type="project" value="UniProtKB-KW"/>
</dbReference>
<keyword evidence="3" id="KW-0963">Cytoplasm</keyword>
<evidence type="ECO:0000256" key="13">
    <source>
        <dbReference type="ARBA" id="ARBA00023235"/>
    </source>
</evidence>
<evidence type="ECO:0000256" key="18">
    <source>
        <dbReference type="PROSITE-ProRule" id="PRU00283"/>
    </source>
</evidence>
<feature type="domain" description="Kinesin motor" evidence="23">
    <location>
        <begin position="5"/>
        <end position="354"/>
    </location>
</feature>
<evidence type="ECO:0000256" key="1">
    <source>
        <dbReference type="ARBA" id="ARBA00004245"/>
    </source>
</evidence>
<keyword evidence="6 18" id="KW-0547">Nucleotide-binding</keyword>
<dbReference type="InterPro" id="IPR001849">
    <property type="entry name" value="PH_domain"/>
</dbReference>
<dbReference type="PROSITE" id="PS50067">
    <property type="entry name" value="KINESIN_MOTOR_2"/>
    <property type="match status" value="1"/>
</dbReference>
<dbReference type="GO" id="GO:0008017">
    <property type="term" value="F:microtubule binding"/>
    <property type="evidence" value="ECO:0007669"/>
    <property type="project" value="InterPro"/>
</dbReference>
<dbReference type="InterPro" id="IPR011993">
    <property type="entry name" value="PH-like_dom_sf"/>
</dbReference>
<dbReference type="FunFam" id="2.60.200.20:FF:000001">
    <property type="entry name" value="Kinesin family member 1B"/>
    <property type="match status" value="1"/>
</dbReference>
<dbReference type="GO" id="GO:0008574">
    <property type="term" value="F:plus-end-directed microtubule motor activity"/>
    <property type="evidence" value="ECO:0007669"/>
    <property type="project" value="UniProtKB-EC"/>
</dbReference>
<dbReference type="SMART" id="SM00129">
    <property type="entry name" value="KISc"/>
    <property type="match status" value="1"/>
</dbReference>
<keyword evidence="5" id="KW-0493">Microtubule</keyword>
<dbReference type="SUPFAM" id="SSF49879">
    <property type="entry name" value="SMAD/FHA domain"/>
    <property type="match status" value="1"/>
</dbReference>
<feature type="coiled-coil region" evidence="19">
    <location>
        <begin position="637"/>
        <end position="671"/>
    </location>
</feature>
<dbReference type="PROSITE" id="PS50003">
    <property type="entry name" value="PH_DOMAIN"/>
    <property type="match status" value="1"/>
</dbReference>
<evidence type="ECO:0000256" key="3">
    <source>
        <dbReference type="ARBA" id="ARBA00022490"/>
    </source>
</evidence>
<keyword evidence="7 18" id="KW-0067">ATP-binding</keyword>
<feature type="domain" description="PH" evidence="21">
    <location>
        <begin position="1584"/>
        <end position="1682"/>
    </location>
</feature>
<dbReference type="Gene3D" id="2.60.200.20">
    <property type="match status" value="1"/>
</dbReference>
<organism evidence="24 25">
    <name type="scientific">Sus scrofa</name>
    <name type="common">Pig</name>
    <dbReference type="NCBI Taxonomy" id="9823"/>
    <lineage>
        <taxon>Eukaryota</taxon>
        <taxon>Metazoa</taxon>
        <taxon>Chordata</taxon>
        <taxon>Craniata</taxon>
        <taxon>Vertebrata</taxon>
        <taxon>Euteleostomi</taxon>
        <taxon>Mammalia</taxon>
        <taxon>Eutheria</taxon>
        <taxon>Laurasiatheria</taxon>
        <taxon>Artiodactyla</taxon>
        <taxon>Suina</taxon>
        <taxon>Suidae</taxon>
        <taxon>Sus</taxon>
    </lineage>
</organism>
<feature type="region of interest" description="Disordered" evidence="20">
    <location>
        <begin position="1413"/>
        <end position="1454"/>
    </location>
</feature>
<reference evidence="24" key="1">
    <citation type="submission" date="2025-08" db="UniProtKB">
        <authorList>
            <consortium name="Ensembl"/>
        </authorList>
    </citation>
    <scope>IDENTIFICATION</scope>
</reference>
<dbReference type="InterPro" id="IPR022164">
    <property type="entry name" value="Kinesin-like"/>
</dbReference>
<dbReference type="Gene3D" id="6.10.250.2520">
    <property type="match status" value="1"/>
</dbReference>
<dbReference type="EC" id="5.6.1.3" evidence="17"/>
<keyword evidence="10" id="KW-0472">Membrane</keyword>
<evidence type="ECO:0000256" key="11">
    <source>
        <dbReference type="ARBA" id="ARBA00023175"/>
    </source>
</evidence>
<dbReference type="InterPro" id="IPR027417">
    <property type="entry name" value="P-loop_NTPase"/>
</dbReference>
<feature type="region of interest" description="Disordered" evidence="20">
    <location>
        <begin position="1506"/>
        <end position="1569"/>
    </location>
</feature>
<gene>
    <name evidence="24" type="primary">KIF1A</name>
</gene>
<evidence type="ECO:0000259" key="21">
    <source>
        <dbReference type="PROSITE" id="PS50003"/>
    </source>
</evidence>
<feature type="coiled-coil region" evidence="19">
    <location>
        <begin position="439"/>
        <end position="466"/>
    </location>
</feature>
<evidence type="ECO:0000256" key="9">
    <source>
        <dbReference type="ARBA" id="ARBA00023054"/>
    </source>
</evidence>
<keyword evidence="9 19" id="KW-0175">Coiled coil</keyword>
<dbReference type="InterPro" id="IPR019821">
    <property type="entry name" value="Kinesin_motor_CS"/>
</dbReference>
<evidence type="ECO:0000256" key="4">
    <source>
        <dbReference type="ARBA" id="ARBA00022553"/>
    </source>
</evidence>
<dbReference type="Pfam" id="PF12473">
    <property type="entry name" value="DUF3694"/>
    <property type="match status" value="1"/>
</dbReference>
<dbReference type="Pfam" id="PF16183">
    <property type="entry name" value="Kinesin_assoc"/>
    <property type="match status" value="1"/>
</dbReference>
<dbReference type="Pfam" id="PF12423">
    <property type="entry name" value="KIF1B"/>
    <property type="match status" value="1"/>
</dbReference>
<accession>A0A8D2A641</accession>
<evidence type="ECO:0000259" key="22">
    <source>
        <dbReference type="PROSITE" id="PS50006"/>
    </source>
</evidence>
<dbReference type="SUPFAM" id="SSF52540">
    <property type="entry name" value="P-loop containing nucleoside triphosphate hydrolases"/>
    <property type="match status" value="1"/>
</dbReference>
<evidence type="ECO:0000256" key="6">
    <source>
        <dbReference type="ARBA" id="ARBA00022741"/>
    </source>
</evidence>
<dbReference type="CDD" id="cd22726">
    <property type="entry name" value="FHA_KIF1A"/>
    <property type="match status" value="1"/>
</dbReference>
<comment type="subcellular location">
    <subcellularLocation>
        <location evidence="1">Cytoplasm</location>
        <location evidence="1">Cytoskeleton</location>
    </subcellularLocation>
    <subcellularLocation>
        <location evidence="2">Cytoplasmic vesicle</location>
        <location evidence="2">Secretory vesicle membrane</location>
    </subcellularLocation>
    <subcellularLocation>
        <location evidence="15">Synapse</location>
    </subcellularLocation>
</comment>
<protein>
    <recommendedName>
        <fullName evidence="17">plus-end-directed kinesin ATPase</fullName>
        <ecNumber evidence="17">5.6.1.3</ecNumber>
    </recommendedName>
</protein>
<feature type="compositionally biased region" description="Low complexity" evidence="20">
    <location>
        <begin position="1421"/>
        <end position="1443"/>
    </location>
</feature>
<dbReference type="InterPro" id="IPR032405">
    <property type="entry name" value="Kinesin_assoc"/>
</dbReference>
<dbReference type="InterPro" id="IPR049779">
    <property type="entry name" value="FHA_KIF1A"/>
</dbReference>
<dbReference type="GO" id="GO:0010970">
    <property type="term" value="P:transport along microtubule"/>
    <property type="evidence" value="ECO:0007669"/>
    <property type="project" value="UniProtKB-ARBA"/>
</dbReference>
<dbReference type="PRINTS" id="PR00380">
    <property type="entry name" value="KINESINHEAVY"/>
</dbReference>
<feature type="binding site" evidence="18">
    <location>
        <begin position="97"/>
        <end position="104"/>
    </location>
    <ligand>
        <name>ATP</name>
        <dbReference type="ChEBI" id="CHEBI:30616"/>
    </ligand>
</feature>
<comment type="catalytic activity">
    <reaction evidence="16">
        <text>ATP + H2O + a kinesin associated with a microtubule at position (n) = ADP + phosphate a kinesin associated with a microtubule at position (n+1, toward the plus end).</text>
        <dbReference type="EC" id="5.6.1.3"/>
    </reaction>
</comment>
<keyword evidence="11 18" id="KW-0505">Motor protein</keyword>
<evidence type="ECO:0000313" key="25">
    <source>
        <dbReference type="Proteomes" id="UP000694725"/>
    </source>
</evidence>
<dbReference type="PROSITE" id="PS00411">
    <property type="entry name" value="KINESIN_MOTOR_1"/>
    <property type="match status" value="1"/>
</dbReference>
<evidence type="ECO:0000256" key="17">
    <source>
        <dbReference type="ARBA" id="ARBA00066390"/>
    </source>
</evidence>
<dbReference type="Pfam" id="PF00498">
    <property type="entry name" value="FHA"/>
    <property type="match status" value="1"/>
</dbReference>
<evidence type="ECO:0000313" key="24">
    <source>
        <dbReference type="Ensembl" id="ENSSSCP00065046539.1"/>
    </source>
</evidence>
<keyword evidence="14" id="KW-0968">Cytoplasmic vesicle</keyword>
<dbReference type="SUPFAM" id="SSF50729">
    <property type="entry name" value="PH domain-like"/>
    <property type="match status" value="1"/>
</dbReference>
<dbReference type="GO" id="GO:0030658">
    <property type="term" value="C:transport vesicle membrane"/>
    <property type="evidence" value="ECO:0007669"/>
    <property type="project" value="UniProtKB-SubCell"/>
</dbReference>
<sequence>MAGASVKVAVRVRPFNSREMSRDSKCIIQMSGSTTTIVNPKQPKETPKSFSFDYSYWSHTSPEDINYASQKQVYRDIGEEMLQHAFEGYNVCIFAYGQTGAGKSYTMMGKQEKDQQGIIPQLCEDLFSRINDTTNDNMSYSVEVSYMEIYCERVRDLLNPKNKGNLRVREHPLLGPYVEDLSKLAVTSYNDIQDLMDSGNKARTVAATNMNETSSRSHAVFNIIFTQKRHDAETSVTTEKVSKISLVDLAGSERADSTGAKGTRLKEGANINKSLTTLGKVISALAEMDSGPNKNKKKKKTDFIPYRDSVLTWLLRENLGGNSRTAMVAALSPADINYDETLSTLRYADRAKQIRCNAVINEDPNNKLIRELKDEVTRLRDLLYAQGLGDITDTNTVPGGPKLTNALVGMSPSSSLSALSSRAASVSSLHERILFAPGSEEAIERLKETEKIIAELNETWEEKLRRTEAIRMEREALLAEMGVAMREDGGTLGVFSPKKTPHLVNLNEDPLMSECLLYYIKDGITRVGREDAEKRQDIVLSGHFIKEEHCVFRSDSRGGGEAVVTLEPCEGADTYVNGKKVTEPSVLRSGNRIIMGKSHVFRFNHPEQARQERERTPCAETPSEPVDWAFAQRELLEKQGIDMKQEMEQRLQELEDQYRREREEATYLLEQQRLDYESKLEALQKQMDSRYYPEVNEEEEEPEDEVQWTERECELALWAFRKWRWYQFTSLRDLLWGNAIFLKEANAISVELKKKVQFQFVLLTDTLYSPLPPDLLPPEAAKDRETRPFPRTIVAVEVQDQKNGATHYWTLEKLRQRLDLMREMYDRAAEVPSSVIEDCDNVVTGGDPFYDRFPWFRLVGRAFVYLSNLLYPVPLVHRVAIVSEKGEVKGFLRVAVQAISADEEAPDYGSGVRQSGTAKISFDDQHFEKFQSESCPGAGMSRSGASQEELRIVEGQGQGADAGPSADEVNNNTCSAVTPEGLLDSPEKATLDGPLDAALDHLGLGSTFTFRVTVLQASSISAEYADIFCQFNFIHRHDEAFSTEPLKNTGRGPPLGFYHVQNIAVEVTRSFIEYIKSQPIVFEVFGHYQQHPFPPLCKDVLSPLRPSRRHFPRVMPLSKPVPATKLSALTRHCPGPCHCKYDLLVYFEICELEANGDYIPAVVDHRGGMPCMGTFLLHQGIQRRITVTLLHETGSHIHWKEVRELVVGRIRNTPETDESLIDPNILSLNILSSGYIYPAQDDRTFYQFEAAWDSSMHNSLLLNRVTPYREKIYMTLSAYIEMENCTQPAVITKDFCMVFYSRDAKLPASRSIRNLFGSGSLRASESNRVTGVYELSLCHVADAGSPGTQRRRRRVLDTSVAYVRGEENLAGWRPRSDSLILDHQWELEKLSLLQEVEKTRHYLLLREKLETAQRPGPEALSPASSEDSEAHSSSSASSPLAAEGRPSSLEAPNERQRELAVKCLRLLTHSFNREYTHSHVCISASESKLSEMSVTLLRDPSMSPLGAATLTPSSTCPSLVEGRYGAPDLRTPQPCSRPASPEPEPLPEADSKKLPSPARGASEADKETPRLLVPDIQEIRVSPIVSKKGYLHFLEPHTAGWAKRFVVVRRPYAYMYNSDKDAVERFVLNLSTAQVEYSEDQQAMLKTPNTFAVCTEHRGILLQANSDKDMHDWLYAFNPLLAGTIRSKLSRRRSAQMRV</sequence>
<dbReference type="SMART" id="SM00233">
    <property type="entry name" value="PH"/>
    <property type="match status" value="1"/>
</dbReference>
<dbReference type="PANTHER" id="PTHR47117">
    <property type="entry name" value="STAR-RELATED LIPID TRANSFER PROTEIN 9"/>
    <property type="match status" value="1"/>
</dbReference>
<dbReference type="InterPro" id="IPR049780">
    <property type="entry name" value="PH_KIFIA_KIFIB"/>
</dbReference>
<dbReference type="InterPro" id="IPR000253">
    <property type="entry name" value="FHA_dom"/>
</dbReference>
<dbReference type="FunFam" id="3.40.850.10:FF:000004">
    <property type="entry name" value="Kinesin-like protein isoform 2"/>
    <property type="match status" value="1"/>
</dbReference>
<proteinExistence type="inferred from homology"/>
<evidence type="ECO:0000256" key="12">
    <source>
        <dbReference type="ARBA" id="ARBA00023212"/>
    </source>
</evidence>
<name>A0A8D2A641_PIG</name>
<evidence type="ECO:0000256" key="16">
    <source>
        <dbReference type="ARBA" id="ARBA00050273"/>
    </source>
</evidence>
<dbReference type="GO" id="GO:0045202">
    <property type="term" value="C:synapse"/>
    <property type="evidence" value="ECO:0007669"/>
    <property type="project" value="UniProtKB-SubCell"/>
</dbReference>
<evidence type="ECO:0000256" key="20">
    <source>
        <dbReference type="SAM" id="MobiDB-lite"/>
    </source>
</evidence>
<keyword evidence="8" id="KW-0770">Synapse</keyword>
<keyword evidence="13" id="KW-0413">Isomerase</keyword>
<dbReference type="Gene3D" id="3.40.850.10">
    <property type="entry name" value="Kinesin motor domain"/>
    <property type="match status" value="1"/>
</dbReference>
<dbReference type="InterPro" id="IPR036961">
    <property type="entry name" value="Kinesin_motor_dom_sf"/>
</dbReference>
<dbReference type="InterPro" id="IPR008984">
    <property type="entry name" value="SMAD_FHA_dom_sf"/>
</dbReference>
<dbReference type="CDD" id="cd01365">
    <property type="entry name" value="KISc_KIF1A_KIF1B"/>
    <property type="match status" value="1"/>
</dbReference>
<evidence type="ECO:0000256" key="8">
    <source>
        <dbReference type="ARBA" id="ARBA00023018"/>
    </source>
</evidence>
<evidence type="ECO:0000256" key="7">
    <source>
        <dbReference type="ARBA" id="ARBA00022840"/>
    </source>
</evidence>
<evidence type="ECO:0000256" key="14">
    <source>
        <dbReference type="ARBA" id="ARBA00023329"/>
    </source>
</evidence>
<dbReference type="SMART" id="SM00240">
    <property type="entry name" value="FHA"/>
    <property type="match status" value="1"/>
</dbReference>
<evidence type="ECO:0000259" key="23">
    <source>
        <dbReference type="PROSITE" id="PS50067"/>
    </source>
</evidence>
<evidence type="ECO:0000256" key="2">
    <source>
        <dbReference type="ARBA" id="ARBA00004250"/>
    </source>
</evidence>
<dbReference type="Proteomes" id="UP000694725">
    <property type="component" value="Unplaced"/>
</dbReference>
<dbReference type="Gene3D" id="2.30.29.30">
    <property type="entry name" value="Pleckstrin-homology domain (PH domain)/Phosphotyrosine-binding domain (PTB)"/>
    <property type="match status" value="1"/>
</dbReference>
<feature type="domain" description="FHA" evidence="22">
    <location>
        <begin position="525"/>
        <end position="581"/>
    </location>
</feature>
<evidence type="ECO:0000256" key="15">
    <source>
        <dbReference type="ARBA" id="ARBA00034103"/>
    </source>
</evidence>
<evidence type="ECO:0000256" key="5">
    <source>
        <dbReference type="ARBA" id="ARBA00022701"/>
    </source>
</evidence>
<evidence type="ECO:0000256" key="10">
    <source>
        <dbReference type="ARBA" id="ARBA00023136"/>
    </source>
</evidence>
<dbReference type="Pfam" id="PF00169">
    <property type="entry name" value="PH"/>
    <property type="match status" value="1"/>
</dbReference>
<evidence type="ECO:0000256" key="19">
    <source>
        <dbReference type="SAM" id="Coils"/>
    </source>
</evidence>
<comment type="similarity">
    <text evidence="18">Belongs to the TRAFAC class myosin-kinesin ATPase superfamily. Kinesin family.</text>
</comment>
<dbReference type="Pfam" id="PF00225">
    <property type="entry name" value="Kinesin"/>
    <property type="match status" value="1"/>
</dbReference>
<dbReference type="InterPro" id="IPR001752">
    <property type="entry name" value="Kinesin_motor_dom"/>
</dbReference>
<dbReference type="GO" id="GO:0005524">
    <property type="term" value="F:ATP binding"/>
    <property type="evidence" value="ECO:0007669"/>
    <property type="project" value="UniProtKB-UniRule"/>
</dbReference>
<dbReference type="PANTHER" id="PTHR47117:SF2">
    <property type="entry name" value="KINESIN-LIKE PROTEIN KIF1A ISOFORM X1"/>
    <property type="match status" value="1"/>
</dbReference>
<dbReference type="CDD" id="cd01233">
    <property type="entry name" value="PH_KIFIA_KIFIB"/>
    <property type="match status" value="1"/>
</dbReference>
<dbReference type="PROSITE" id="PS50006">
    <property type="entry name" value="FHA_DOMAIN"/>
    <property type="match status" value="1"/>
</dbReference>
<keyword evidence="4" id="KW-0597">Phosphoprotein</keyword>
<dbReference type="Ensembl" id="ENSSSCT00065104830.1">
    <property type="protein sequence ID" value="ENSSSCP00065046539.1"/>
    <property type="gene ID" value="ENSSSCG00065075861.1"/>
</dbReference>
<keyword evidence="12" id="KW-0206">Cytoskeleton</keyword>
<dbReference type="InterPro" id="IPR022140">
    <property type="entry name" value="Kinesin-like_KIF1-typ"/>
</dbReference>